<name>A0ABU3GP88_9SPHI</name>
<organism evidence="2 3">
    <name type="scientific">Mucilaginibacter terrae</name>
    <dbReference type="NCBI Taxonomy" id="1955052"/>
    <lineage>
        <taxon>Bacteria</taxon>
        <taxon>Pseudomonadati</taxon>
        <taxon>Bacteroidota</taxon>
        <taxon>Sphingobacteriia</taxon>
        <taxon>Sphingobacteriales</taxon>
        <taxon>Sphingobacteriaceae</taxon>
        <taxon>Mucilaginibacter</taxon>
    </lineage>
</organism>
<dbReference type="Gene3D" id="3.30.300.20">
    <property type="match status" value="1"/>
</dbReference>
<proteinExistence type="predicted"/>
<keyword evidence="3" id="KW-1185">Reference proteome</keyword>
<accession>A0ABU3GP88</accession>
<dbReference type="PANTHER" id="PTHR39624:SF2">
    <property type="entry name" value="OSMC-LIKE PROTEIN"/>
    <property type="match status" value="1"/>
</dbReference>
<comment type="caution">
    <text evidence="2">The sequence shown here is derived from an EMBL/GenBank/DDBJ whole genome shotgun (WGS) entry which is preliminary data.</text>
</comment>
<dbReference type="SUPFAM" id="SSF82784">
    <property type="entry name" value="OsmC-like"/>
    <property type="match status" value="1"/>
</dbReference>
<dbReference type="Proteomes" id="UP001258315">
    <property type="component" value="Unassembled WGS sequence"/>
</dbReference>
<sequence>MFTAANIMEEQKKSVAQGKASITRAHYQTIATSGNHAVVADEPSDLGGTDTGMTPFGLLLASLGSCTAITLRMYIDRKMWIVDEINVDLEIFAMPDGNLIETRIHFKGELIDEQVERLLDIAKKCPVHKLLTGNIMIETKII</sequence>
<dbReference type="EMBL" id="JAVLVU010000001">
    <property type="protein sequence ID" value="MDT3401593.1"/>
    <property type="molecule type" value="Genomic_DNA"/>
</dbReference>
<protein>
    <submittedName>
        <fullName evidence="2">Redox protein</fullName>
    </submittedName>
</protein>
<dbReference type="InterPro" id="IPR036102">
    <property type="entry name" value="OsmC/Ohrsf"/>
</dbReference>
<dbReference type="PANTHER" id="PTHR39624">
    <property type="entry name" value="PROTEIN INVOLVED IN RIMO-MEDIATED BETA-METHYLTHIOLATION OF RIBOSOMAL PROTEIN S12 YCAO"/>
    <property type="match status" value="1"/>
</dbReference>
<feature type="transmembrane region" description="Helical" evidence="1">
    <location>
        <begin position="56"/>
        <end position="75"/>
    </location>
</feature>
<evidence type="ECO:0000313" key="2">
    <source>
        <dbReference type="EMBL" id="MDT3401593.1"/>
    </source>
</evidence>
<dbReference type="InterPro" id="IPR015946">
    <property type="entry name" value="KH_dom-like_a/b"/>
</dbReference>
<gene>
    <name evidence="2" type="ORF">QE417_000665</name>
</gene>
<reference evidence="3" key="1">
    <citation type="submission" date="2023-07" db="EMBL/GenBank/DDBJ databases">
        <title>Functional and genomic diversity of the sorghum phyllosphere microbiome.</title>
        <authorList>
            <person name="Shade A."/>
        </authorList>
    </citation>
    <scope>NUCLEOTIDE SEQUENCE [LARGE SCALE GENOMIC DNA]</scope>
    <source>
        <strain evidence="3">SORGH_AS_0422</strain>
    </source>
</reference>
<dbReference type="Pfam" id="PF02566">
    <property type="entry name" value="OsmC"/>
    <property type="match status" value="1"/>
</dbReference>
<evidence type="ECO:0000256" key="1">
    <source>
        <dbReference type="SAM" id="Phobius"/>
    </source>
</evidence>
<evidence type="ECO:0000313" key="3">
    <source>
        <dbReference type="Proteomes" id="UP001258315"/>
    </source>
</evidence>
<keyword evidence="1" id="KW-0812">Transmembrane</keyword>
<keyword evidence="1" id="KW-0472">Membrane</keyword>
<dbReference type="InterPro" id="IPR003718">
    <property type="entry name" value="OsmC/Ohr_fam"/>
</dbReference>
<keyword evidence="1" id="KW-1133">Transmembrane helix</keyword>